<dbReference type="Proteomes" id="UP000279859">
    <property type="component" value="Unassembled WGS sequence"/>
</dbReference>
<proteinExistence type="predicted"/>
<evidence type="ECO:0008006" key="4">
    <source>
        <dbReference type="Google" id="ProtNLM"/>
    </source>
</evidence>
<organism evidence="2 3">
    <name type="scientific">Cryobacterium tepidiphilum</name>
    <dbReference type="NCBI Taxonomy" id="2486026"/>
    <lineage>
        <taxon>Bacteria</taxon>
        <taxon>Bacillati</taxon>
        <taxon>Actinomycetota</taxon>
        <taxon>Actinomycetes</taxon>
        <taxon>Micrococcales</taxon>
        <taxon>Microbacteriaceae</taxon>
        <taxon>Cryobacterium</taxon>
    </lineage>
</organism>
<sequence length="149" mass="16029">MTDTPLPPAHRIGPGSVSVRRTGTRTYEGSNARGVTVQIGPADAAGHFTPGELFKLALAGCAGMSTDRVISRRLGEDYETVIWAHGTSEPDDRYDAVDEEMLLALGALEPADREKLLRLIRRSIDASCTIARTVHDSVDLATTVNDEPV</sequence>
<evidence type="ECO:0000256" key="1">
    <source>
        <dbReference type="SAM" id="MobiDB-lite"/>
    </source>
</evidence>
<dbReference type="InterPro" id="IPR015946">
    <property type="entry name" value="KH_dom-like_a/b"/>
</dbReference>
<evidence type="ECO:0000313" key="3">
    <source>
        <dbReference type="Proteomes" id="UP000279859"/>
    </source>
</evidence>
<dbReference type="OrthoDB" id="4703953at2"/>
<dbReference type="EMBL" id="RDSR01000018">
    <property type="protein sequence ID" value="RNE59230.1"/>
    <property type="molecule type" value="Genomic_DNA"/>
</dbReference>
<gene>
    <name evidence="2" type="ORF">EEJ31_10710</name>
</gene>
<feature type="region of interest" description="Disordered" evidence="1">
    <location>
        <begin position="1"/>
        <end position="22"/>
    </location>
</feature>
<dbReference type="SUPFAM" id="SSF82784">
    <property type="entry name" value="OsmC-like"/>
    <property type="match status" value="1"/>
</dbReference>
<dbReference type="Gene3D" id="3.30.300.20">
    <property type="match status" value="1"/>
</dbReference>
<accession>A0A3M8L110</accession>
<dbReference type="AlphaFoldDB" id="A0A3M8L110"/>
<dbReference type="InterPro" id="IPR036102">
    <property type="entry name" value="OsmC/Ohrsf"/>
</dbReference>
<keyword evidence="3" id="KW-1185">Reference proteome</keyword>
<dbReference type="RefSeq" id="WP_123046296.1">
    <property type="nucleotide sequence ID" value="NZ_RDSR01000018.1"/>
</dbReference>
<dbReference type="InterPro" id="IPR003718">
    <property type="entry name" value="OsmC/Ohr_fam"/>
</dbReference>
<name>A0A3M8L110_9MICO</name>
<protein>
    <recommendedName>
        <fullName evidence="4">OsmC family peroxiredoxin</fullName>
    </recommendedName>
</protein>
<dbReference type="Pfam" id="PF02566">
    <property type="entry name" value="OsmC"/>
    <property type="match status" value="1"/>
</dbReference>
<evidence type="ECO:0000313" key="2">
    <source>
        <dbReference type="EMBL" id="RNE59230.1"/>
    </source>
</evidence>
<comment type="caution">
    <text evidence="2">The sequence shown here is derived from an EMBL/GenBank/DDBJ whole genome shotgun (WGS) entry which is preliminary data.</text>
</comment>
<reference evidence="2 3" key="1">
    <citation type="submission" date="2018-11" db="EMBL/GenBank/DDBJ databases">
        <title>Cryobacterium sp. nov., isolated from rhizosphere soil of lettuce.</title>
        <authorList>
            <person name="Wang Y."/>
        </authorList>
    </citation>
    <scope>NUCLEOTIDE SEQUENCE [LARGE SCALE GENOMIC DNA]</scope>
    <source>
        <strain evidence="2 3">NEAU-85</strain>
    </source>
</reference>